<reference evidence="2 3" key="1">
    <citation type="submission" date="2024-04" db="EMBL/GenBank/DDBJ databases">
        <title>Phyllosticta paracitricarpa is synonymous to the EU quarantine fungus P. citricarpa based on phylogenomic analyses.</title>
        <authorList>
            <consortium name="Lawrence Berkeley National Laboratory"/>
            <person name="Van ingen-buijs V.A."/>
            <person name="Van westerhoven A.C."/>
            <person name="Haridas S."/>
            <person name="Skiadas P."/>
            <person name="Martin F."/>
            <person name="Groenewald J.Z."/>
            <person name="Crous P.W."/>
            <person name="Seidl M.F."/>
        </authorList>
    </citation>
    <scope>NUCLEOTIDE SEQUENCE [LARGE SCALE GENOMIC DNA]</scope>
    <source>
        <strain evidence="2 3">CBS 141358</strain>
    </source>
</reference>
<keyword evidence="3" id="KW-1185">Reference proteome</keyword>
<keyword evidence="1" id="KW-1133">Transmembrane helix</keyword>
<keyword evidence="1" id="KW-0472">Membrane</keyword>
<keyword evidence="1" id="KW-0812">Transmembrane</keyword>
<feature type="transmembrane region" description="Helical" evidence="1">
    <location>
        <begin position="46"/>
        <end position="63"/>
    </location>
</feature>
<evidence type="ECO:0000256" key="1">
    <source>
        <dbReference type="SAM" id="Phobius"/>
    </source>
</evidence>
<protein>
    <submittedName>
        <fullName evidence="2">Uncharacterized protein</fullName>
    </submittedName>
</protein>
<comment type="caution">
    <text evidence="2">The sequence shown here is derived from an EMBL/GenBank/DDBJ whole genome shotgun (WGS) entry which is preliminary data.</text>
</comment>
<organism evidence="2 3">
    <name type="scientific">Phyllosticta paracitricarpa</name>
    <dbReference type="NCBI Taxonomy" id="2016321"/>
    <lineage>
        <taxon>Eukaryota</taxon>
        <taxon>Fungi</taxon>
        <taxon>Dikarya</taxon>
        <taxon>Ascomycota</taxon>
        <taxon>Pezizomycotina</taxon>
        <taxon>Dothideomycetes</taxon>
        <taxon>Dothideomycetes incertae sedis</taxon>
        <taxon>Botryosphaeriales</taxon>
        <taxon>Phyllostictaceae</taxon>
        <taxon>Phyllosticta</taxon>
    </lineage>
</organism>
<dbReference type="EMBL" id="JBBPBF010000013">
    <property type="protein sequence ID" value="KAK7611671.1"/>
    <property type="molecule type" value="Genomic_DNA"/>
</dbReference>
<gene>
    <name evidence="2" type="ORF">JOL62DRAFT_573016</name>
</gene>
<name>A0ABR1N900_9PEZI</name>
<evidence type="ECO:0000313" key="3">
    <source>
        <dbReference type="Proteomes" id="UP001367316"/>
    </source>
</evidence>
<feature type="transmembrane region" description="Helical" evidence="1">
    <location>
        <begin position="98"/>
        <end position="120"/>
    </location>
</feature>
<sequence length="144" mass="15414">MLVLVLISLGTRVGALGYGVRAFGIQGFRDSGIHLRFARKTAVEKTSSSLFVVAAAAVVVVVVESKTLASLGCLYHGISCSLHLSPPPLFSTFPFFSSLPYLSFFLSTLCSQSVNSLLIIATTARQQRKGVRVDQIVPRARLAA</sequence>
<dbReference type="Proteomes" id="UP001367316">
    <property type="component" value="Unassembled WGS sequence"/>
</dbReference>
<accession>A0ABR1N900</accession>
<proteinExistence type="predicted"/>
<evidence type="ECO:0000313" key="2">
    <source>
        <dbReference type="EMBL" id="KAK7611671.1"/>
    </source>
</evidence>